<sequence>MEKFLYLVLDVFSFLIPFAYSFERKHLHFIQYWKPYFLAILLVGLFFIAWDVYFTVEGVWGFNNRYLVGINIFYLPLEEWLFFLLIPYASNFIHYSLKYFFPKPKLTPQSSFYLSLSLFILSAVVAVLNFDKIYTLCSFGLFSILMLIQLKYGFAIFQRYILSFLIILIPFFIVNSWLTGAFTAEPIVFYNDDENLGIRVGTIPLEDFFYCFSMLYGSILLFEHLKKKRFEH</sequence>
<dbReference type="GO" id="GO:0045436">
    <property type="term" value="F:lycopene beta cyclase activity"/>
    <property type="evidence" value="ECO:0007669"/>
    <property type="project" value="UniProtKB-ARBA"/>
</dbReference>
<evidence type="ECO:0000256" key="6">
    <source>
        <dbReference type="ARBA" id="ARBA00023136"/>
    </source>
</evidence>
<feature type="transmembrane region" description="Helical" evidence="8">
    <location>
        <begin position="35"/>
        <end position="54"/>
    </location>
</feature>
<dbReference type="Proteomes" id="UP000004690">
    <property type="component" value="Unassembled WGS sequence"/>
</dbReference>
<feature type="transmembrane region" description="Helical" evidence="8">
    <location>
        <begin position="162"/>
        <end position="183"/>
    </location>
</feature>
<evidence type="ECO:0000259" key="9">
    <source>
        <dbReference type="Pfam" id="PF18916"/>
    </source>
</evidence>
<dbReference type="HOGENOM" id="CLU_083013_0_0_10"/>
<evidence type="ECO:0000256" key="8">
    <source>
        <dbReference type="SAM" id="Phobius"/>
    </source>
</evidence>
<dbReference type="OrthoDB" id="5195186at2"/>
<evidence type="ECO:0000313" key="10">
    <source>
        <dbReference type="EMBL" id="EIJ39621.1"/>
    </source>
</evidence>
<evidence type="ECO:0000256" key="4">
    <source>
        <dbReference type="ARBA" id="ARBA00022746"/>
    </source>
</evidence>
<dbReference type="Pfam" id="PF18916">
    <property type="entry name" value="Lycopene_cyc"/>
    <property type="match status" value="2"/>
</dbReference>
<comment type="pathway">
    <text evidence="2">Carotenoid biosynthesis.</text>
</comment>
<accession>I3C7M8</accession>
<dbReference type="GO" id="GO:0016020">
    <property type="term" value="C:membrane"/>
    <property type="evidence" value="ECO:0007669"/>
    <property type="project" value="UniProtKB-SubCell"/>
</dbReference>
<protein>
    <submittedName>
        <fullName evidence="10">Lycopene cyclase domain</fullName>
    </submittedName>
</protein>
<feature type="domain" description="Lycopene cyclase" evidence="9">
    <location>
        <begin position="131"/>
        <end position="225"/>
    </location>
</feature>
<evidence type="ECO:0000256" key="2">
    <source>
        <dbReference type="ARBA" id="ARBA00004829"/>
    </source>
</evidence>
<dbReference type="GO" id="GO:0016117">
    <property type="term" value="P:carotenoid biosynthetic process"/>
    <property type="evidence" value="ECO:0007669"/>
    <property type="project" value="UniProtKB-KW"/>
</dbReference>
<keyword evidence="7" id="KW-0413">Isomerase</keyword>
<evidence type="ECO:0000256" key="1">
    <source>
        <dbReference type="ARBA" id="ARBA00004141"/>
    </source>
</evidence>
<keyword evidence="3 8" id="KW-0812">Transmembrane</keyword>
<organism evidence="10 11">
    <name type="scientific">Galbibacter orientalis DSM 19592</name>
    <dbReference type="NCBI Taxonomy" id="926559"/>
    <lineage>
        <taxon>Bacteria</taxon>
        <taxon>Pseudomonadati</taxon>
        <taxon>Bacteroidota</taxon>
        <taxon>Flavobacteriia</taxon>
        <taxon>Flavobacteriales</taxon>
        <taxon>Flavobacteriaceae</taxon>
        <taxon>Galbibacter</taxon>
    </lineage>
</organism>
<evidence type="ECO:0000256" key="3">
    <source>
        <dbReference type="ARBA" id="ARBA00022692"/>
    </source>
</evidence>
<dbReference type="InterPro" id="IPR017825">
    <property type="entry name" value="Lycopene_cyclase_dom"/>
</dbReference>
<dbReference type="AlphaFoldDB" id="I3C7M8"/>
<evidence type="ECO:0000256" key="5">
    <source>
        <dbReference type="ARBA" id="ARBA00022989"/>
    </source>
</evidence>
<feature type="transmembrane region" description="Helical" evidence="8">
    <location>
        <begin position="110"/>
        <end position="127"/>
    </location>
</feature>
<name>I3C7M8_9FLAO</name>
<evidence type="ECO:0000256" key="7">
    <source>
        <dbReference type="ARBA" id="ARBA00023235"/>
    </source>
</evidence>
<keyword evidence="6 8" id="KW-0472">Membrane</keyword>
<dbReference type="eggNOG" id="ENOG502ZZTD">
    <property type="taxonomic scope" value="Bacteria"/>
</dbReference>
<dbReference type="RefSeq" id="WP_008613230.1">
    <property type="nucleotide sequence ID" value="NZ_JH651379.1"/>
</dbReference>
<keyword evidence="11" id="KW-1185">Reference proteome</keyword>
<comment type="subcellular location">
    <subcellularLocation>
        <location evidence="1">Membrane</location>
        <topology evidence="1">Multi-pass membrane protein</topology>
    </subcellularLocation>
</comment>
<feature type="transmembrane region" description="Helical" evidence="8">
    <location>
        <begin position="133"/>
        <end position="150"/>
    </location>
</feature>
<dbReference type="EMBL" id="JH651379">
    <property type="protein sequence ID" value="EIJ39621.1"/>
    <property type="molecule type" value="Genomic_DNA"/>
</dbReference>
<feature type="transmembrane region" description="Helical" evidence="8">
    <location>
        <begin position="6"/>
        <end position="23"/>
    </location>
</feature>
<keyword evidence="4" id="KW-0125">Carotenoid biosynthesis</keyword>
<feature type="domain" description="Lycopene cyclase" evidence="9">
    <location>
        <begin position="5"/>
        <end position="94"/>
    </location>
</feature>
<proteinExistence type="predicted"/>
<dbReference type="STRING" id="926559.JoomaDRAFT_2649"/>
<dbReference type="GO" id="GO:0016872">
    <property type="term" value="F:intramolecular lyase activity"/>
    <property type="evidence" value="ECO:0007669"/>
    <property type="project" value="InterPro"/>
</dbReference>
<gene>
    <name evidence="10" type="ORF">JoomaDRAFT_2649</name>
</gene>
<feature type="transmembrane region" description="Helical" evidence="8">
    <location>
        <begin position="66"/>
        <end position="89"/>
    </location>
</feature>
<dbReference type="NCBIfam" id="TIGR03462">
    <property type="entry name" value="CarR_dom_SF"/>
    <property type="match status" value="2"/>
</dbReference>
<evidence type="ECO:0000313" key="11">
    <source>
        <dbReference type="Proteomes" id="UP000004690"/>
    </source>
</evidence>
<keyword evidence="5 8" id="KW-1133">Transmembrane helix</keyword>
<reference evidence="10 11" key="1">
    <citation type="submission" date="2012-02" db="EMBL/GenBank/DDBJ databases">
        <title>Improved High-Quality Draft genome of Joostella marina DSM 19592.</title>
        <authorList>
            <consortium name="US DOE Joint Genome Institute (JGI-PGF)"/>
            <person name="Lucas S."/>
            <person name="Copeland A."/>
            <person name="Lapidus A."/>
            <person name="Bruce D."/>
            <person name="Goodwin L."/>
            <person name="Pitluck S."/>
            <person name="Peters L."/>
            <person name="Chertkov O."/>
            <person name="Ovchinnikova G."/>
            <person name="Kyrpides N."/>
            <person name="Mavromatis K."/>
            <person name="Detter J.C."/>
            <person name="Han C."/>
            <person name="Land M."/>
            <person name="Hauser L."/>
            <person name="Markowitz V."/>
            <person name="Cheng J.-F."/>
            <person name="Hugenholtz P."/>
            <person name="Woyke T."/>
            <person name="Wu D."/>
            <person name="Tindall B."/>
            <person name="Brambilla E."/>
            <person name="Klenk H.-P."/>
            <person name="Eisen J.A."/>
        </authorList>
    </citation>
    <scope>NUCLEOTIDE SEQUENCE [LARGE SCALE GENOMIC DNA]</scope>
    <source>
        <strain evidence="10 11">DSM 19592</strain>
    </source>
</reference>